<dbReference type="PRINTS" id="PR00039">
    <property type="entry name" value="HTHLYSR"/>
</dbReference>
<dbReference type="PANTHER" id="PTHR30118">
    <property type="entry name" value="HTH-TYPE TRANSCRIPTIONAL REGULATOR LEUO-RELATED"/>
    <property type="match status" value="1"/>
</dbReference>
<evidence type="ECO:0000313" key="7">
    <source>
        <dbReference type="Proteomes" id="UP000036196"/>
    </source>
</evidence>
<dbReference type="EMBL" id="LDZF01000042">
    <property type="protein sequence ID" value="KMK09397.1"/>
    <property type="molecule type" value="Genomic_DNA"/>
</dbReference>
<dbReference type="CDD" id="cd08417">
    <property type="entry name" value="PBP2_Nitroaromatics_like"/>
    <property type="match status" value="1"/>
</dbReference>
<comment type="caution">
    <text evidence="6">The sequence shown here is derived from an EMBL/GenBank/DDBJ whole genome shotgun (WGS) entry which is preliminary data.</text>
</comment>
<feature type="domain" description="HTH lysR-type" evidence="5">
    <location>
        <begin position="6"/>
        <end position="65"/>
    </location>
</feature>
<dbReference type="InterPro" id="IPR036388">
    <property type="entry name" value="WH-like_DNA-bd_sf"/>
</dbReference>
<dbReference type="InterPro" id="IPR000847">
    <property type="entry name" value="LysR_HTH_N"/>
</dbReference>
<keyword evidence="2" id="KW-0805">Transcription regulation</keyword>
<comment type="similarity">
    <text evidence="1">Belongs to the LysR transcriptional regulatory family.</text>
</comment>
<dbReference type="InterPro" id="IPR005119">
    <property type="entry name" value="LysR_subst-bd"/>
</dbReference>
<evidence type="ECO:0000256" key="2">
    <source>
        <dbReference type="ARBA" id="ARBA00023015"/>
    </source>
</evidence>
<accession>A0A0J5NLS3</accession>
<dbReference type="Proteomes" id="UP000036196">
    <property type="component" value="Unassembled WGS sequence"/>
</dbReference>
<evidence type="ECO:0000313" key="6">
    <source>
        <dbReference type="EMBL" id="KMK09397.1"/>
    </source>
</evidence>
<organism evidence="6 7">
    <name type="scientific">Pluralibacter gergoviae</name>
    <name type="common">Enterobacter gergoviae</name>
    <dbReference type="NCBI Taxonomy" id="61647"/>
    <lineage>
        <taxon>Bacteria</taxon>
        <taxon>Pseudomonadati</taxon>
        <taxon>Pseudomonadota</taxon>
        <taxon>Gammaproteobacteria</taxon>
        <taxon>Enterobacterales</taxon>
        <taxon>Enterobacteriaceae</taxon>
        <taxon>Pluralibacter</taxon>
    </lineage>
</organism>
<evidence type="ECO:0000259" key="5">
    <source>
        <dbReference type="PROSITE" id="PS50931"/>
    </source>
</evidence>
<dbReference type="Pfam" id="PF00126">
    <property type="entry name" value="HTH_1"/>
    <property type="match status" value="1"/>
</dbReference>
<evidence type="ECO:0000256" key="4">
    <source>
        <dbReference type="ARBA" id="ARBA00023163"/>
    </source>
</evidence>
<keyword evidence="4" id="KW-0804">Transcription</keyword>
<dbReference type="InterPro" id="IPR037402">
    <property type="entry name" value="YidZ_PBP2"/>
</dbReference>
<sequence length="304" mass="33839">MWISNLDLNLLTSLSILIEETNVTRAAARLGISQPALSTQLARLRDMFGDPLLVPSATGRGMVLTARAMSLRDPLRETLRGIDTIVRQPHAFDPFTANRRFSIAASDYAVNVIGAPVVRLLSNTSGSGIHVSFQNLLCESASATLLERGDVDLLIGRRENLQPVVKARKLFEDSFVVAQRKEHPRGTVSFTIGSYCACDHLLVSPAMGNMWGIVDNVLENLGCQRRVSMSVQQFMLAPPLIENSNLLCVLPNRFVRQFSDRLDFFPLPFDVPTINIFAAWHPRFDADPAHIWIREQIIYALTKA</sequence>
<dbReference type="Gene3D" id="1.10.10.10">
    <property type="entry name" value="Winged helix-like DNA-binding domain superfamily/Winged helix DNA-binding domain"/>
    <property type="match status" value="1"/>
</dbReference>
<dbReference type="Pfam" id="PF03466">
    <property type="entry name" value="LysR_substrate"/>
    <property type="match status" value="1"/>
</dbReference>
<dbReference type="InterPro" id="IPR036390">
    <property type="entry name" value="WH_DNA-bd_sf"/>
</dbReference>
<evidence type="ECO:0000256" key="1">
    <source>
        <dbReference type="ARBA" id="ARBA00009437"/>
    </source>
</evidence>
<protein>
    <recommendedName>
        <fullName evidence="5">HTH lysR-type domain-containing protein</fullName>
    </recommendedName>
</protein>
<dbReference type="Gene3D" id="3.40.190.10">
    <property type="entry name" value="Periplasmic binding protein-like II"/>
    <property type="match status" value="2"/>
</dbReference>
<dbReference type="InterPro" id="IPR050389">
    <property type="entry name" value="LysR-type_TF"/>
</dbReference>
<evidence type="ECO:0000256" key="3">
    <source>
        <dbReference type="ARBA" id="ARBA00023125"/>
    </source>
</evidence>
<dbReference type="SUPFAM" id="SSF53850">
    <property type="entry name" value="Periplasmic binding protein-like II"/>
    <property type="match status" value="1"/>
</dbReference>
<gene>
    <name evidence="6" type="ORF">ABW06_24185</name>
</gene>
<name>A0A0J5NLS3_PLUGE</name>
<dbReference type="AlphaFoldDB" id="A0A0J5NLS3"/>
<dbReference type="PATRIC" id="fig|61647.15.peg.4042"/>
<dbReference type="SUPFAM" id="SSF46785">
    <property type="entry name" value="Winged helix' DNA-binding domain"/>
    <property type="match status" value="1"/>
</dbReference>
<keyword evidence="7" id="KW-1185">Reference proteome</keyword>
<dbReference type="PANTHER" id="PTHR30118:SF15">
    <property type="entry name" value="TRANSCRIPTIONAL REGULATORY PROTEIN"/>
    <property type="match status" value="1"/>
</dbReference>
<proteinExistence type="inferred from homology"/>
<dbReference type="PROSITE" id="PS50931">
    <property type="entry name" value="HTH_LYSR"/>
    <property type="match status" value="1"/>
</dbReference>
<reference evidence="6 7" key="1">
    <citation type="submission" date="2015-05" db="EMBL/GenBank/DDBJ databases">
        <title>Genome sequences of Pluralibacter gergoviae.</title>
        <authorList>
            <person name="Greninger A.L."/>
            <person name="Miller S."/>
        </authorList>
    </citation>
    <scope>NUCLEOTIDE SEQUENCE [LARGE SCALE GENOMIC DNA]</scope>
    <source>
        <strain evidence="6 7">JS81F13</strain>
    </source>
</reference>
<keyword evidence="3" id="KW-0238">DNA-binding</keyword>
<dbReference type="GO" id="GO:0003700">
    <property type="term" value="F:DNA-binding transcription factor activity"/>
    <property type="evidence" value="ECO:0007669"/>
    <property type="project" value="InterPro"/>
</dbReference>
<dbReference type="GO" id="GO:0003677">
    <property type="term" value="F:DNA binding"/>
    <property type="evidence" value="ECO:0007669"/>
    <property type="project" value="UniProtKB-KW"/>
</dbReference>